<reference evidence="2 3" key="1">
    <citation type="journal article" date="2018" name="Nat. Biotechnol.">
        <title>A standardized bacterial taxonomy based on genome phylogeny substantially revises the tree of life.</title>
        <authorList>
            <person name="Parks D.H."/>
            <person name="Chuvochina M."/>
            <person name="Waite D.W."/>
            <person name="Rinke C."/>
            <person name="Skarshewski A."/>
            <person name="Chaumeil P.A."/>
            <person name="Hugenholtz P."/>
        </authorList>
    </citation>
    <scope>NUCLEOTIDE SEQUENCE [LARGE SCALE GENOMIC DNA]</scope>
    <source>
        <strain evidence="2">UBA10045</strain>
    </source>
</reference>
<feature type="signal peptide" evidence="1">
    <location>
        <begin position="1"/>
        <end position="19"/>
    </location>
</feature>
<dbReference type="RefSeq" id="WP_034675722.1">
    <property type="nucleotide sequence ID" value="NZ_CP157451.1"/>
</dbReference>
<dbReference type="Proteomes" id="UP000262257">
    <property type="component" value="Unassembled WGS sequence"/>
</dbReference>
<evidence type="ECO:0000313" key="2">
    <source>
        <dbReference type="EMBL" id="HCM31185.1"/>
    </source>
</evidence>
<accession>A0A3D3FZZ2</accession>
<keyword evidence="1" id="KW-0732">Signal</keyword>
<protein>
    <submittedName>
        <fullName evidence="2">Uncharacterized protein</fullName>
    </submittedName>
</protein>
<evidence type="ECO:0000313" key="3">
    <source>
        <dbReference type="Proteomes" id="UP000262257"/>
    </source>
</evidence>
<comment type="caution">
    <text evidence="2">The sequence shown here is derived from an EMBL/GenBank/DDBJ whole genome shotgun (WGS) entry which is preliminary data.</text>
</comment>
<sequence length="218" mass="24135">MLNKFNLLCALVLSSTAQAELINLDNEALLSITGQGGADLSWTLSLNHQYANNMSLKNISEYDPQGTVTQAFYSYQCVSDILCRFAFSPNNHTENGSQKWLVFKQLQGTLQIDKFSLDGSTILNREGEPQTALQLTFYDDHPLKVRNLGFKSLAVESGSEGYLNDKKYTTYDGGKLVPRFDQGGEQGFMGVNMHGNLHMSGNLKIFSYNCAGTTTSRC</sequence>
<proteinExistence type="predicted"/>
<feature type="chain" id="PRO_5017726314" evidence="1">
    <location>
        <begin position="20"/>
        <end position="218"/>
    </location>
</feature>
<organism evidence="2 3">
    <name type="scientific">Acinetobacter radioresistens</name>
    <dbReference type="NCBI Taxonomy" id="40216"/>
    <lineage>
        <taxon>Bacteria</taxon>
        <taxon>Pseudomonadati</taxon>
        <taxon>Pseudomonadota</taxon>
        <taxon>Gammaproteobacteria</taxon>
        <taxon>Moraxellales</taxon>
        <taxon>Moraxellaceae</taxon>
        <taxon>Acinetobacter</taxon>
    </lineage>
</organism>
<gene>
    <name evidence="2" type="ORF">DIC32_06010</name>
</gene>
<evidence type="ECO:0000256" key="1">
    <source>
        <dbReference type="SAM" id="SignalP"/>
    </source>
</evidence>
<dbReference type="AlphaFoldDB" id="A0A3D3FZZ2"/>
<name>A0A3D3FZZ2_ACIRA</name>
<dbReference type="EMBL" id="DPXL01000078">
    <property type="protein sequence ID" value="HCM31185.1"/>
    <property type="molecule type" value="Genomic_DNA"/>
</dbReference>